<evidence type="ECO:0000313" key="2">
    <source>
        <dbReference type="EMBL" id="BCE20229.1"/>
    </source>
</evidence>
<reference evidence="10" key="2">
    <citation type="submission" date="2020-05" db="EMBL/GenBank/DDBJ databases">
        <title>Complete genome sequence of Bradyrhizobium diazoefficiens XF10 isolated from soybean nodule.</title>
        <authorList>
            <person name="Noda R."/>
            <person name="Kakizaki K."/>
            <person name="Minamisawa K."/>
        </authorList>
    </citation>
    <scope>NUCLEOTIDE SEQUENCE</scope>
    <source>
        <strain evidence="10">XF10</strain>
    </source>
</reference>
<evidence type="ECO:0000313" key="6">
    <source>
        <dbReference type="EMBL" id="BCE55340.1"/>
    </source>
</evidence>
<evidence type="ECO:0000313" key="5">
    <source>
        <dbReference type="EMBL" id="BCE46480.1"/>
    </source>
</evidence>
<protein>
    <submittedName>
        <fullName evidence="2">Uncharacterized protein</fullName>
    </submittedName>
</protein>
<evidence type="ECO:0000313" key="9">
    <source>
        <dbReference type="EMBL" id="BCE81392.1"/>
    </source>
</evidence>
<evidence type="ECO:0000313" key="3">
    <source>
        <dbReference type="EMBL" id="BCE29051.1"/>
    </source>
</evidence>
<evidence type="ECO:0000313" key="7">
    <source>
        <dbReference type="EMBL" id="BCE64075.1"/>
    </source>
</evidence>
<organism evidence="2">
    <name type="scientific">Bradyrhizobium diazoefficiens</name>
    <dbReference type="NCBI Taxonomy" id="1355477"/>
    <lineage>
        <taxon>Bacteria</taxon>
        <taxon>Pseudomonadati</taxon>
        <taxon>Pseudomonadota</taxon>
        <taxon>Alphaproteobacteria</taxon>
        <taxon>Hyphomicrobiales</taxon>
        <taxon>Nitrobacteraceae</taxon>
        <taxon>Bradyrhizobium</taxon>
    </lineage>
</organism>
<reference evidence="8" key="8">
    <citation type="submission" date="2020-05" db="EMBL/GenBank/DDBJ databases">
        <title>Complete genome sequence of Bradyrhizobium diazoefficiens XF8 isolated from soybean nodule.</title>
        <authorList>
            <person name="Noda R."/>
            <person name="Kakizaki K."/>
            <person name="Minamisawa K."/>
        </authorList>
    </citation>
    <scope>NUCLEOTIDE SEQUENCE</scope>
    <source>
        <strain evidence="8">XF8</strain>
    </source>
</reference>
<dbReference type="EMBL" id="AP023097">
    <property type="protein sequence ID" value="BCE72660.1"/>
    <property type="molecule type" value="Genomic_DNA"/>
</dbReference>
<dbReference type="EMBL" id="AP023092">
    <property type="protein sequence ID" value="BCE29051.1"/>
    <property type="molecule type" value="Genomic_DNA"/>
</dbReference>
<dbReference type="EMBL" id="AP023099">
    <property type="protein sequence ID" value="BCE90003.1"/>
    <property type="molecule type" value="Genomic_DNA"/>
</dbReference>
<keyword evidence="1" id="KW-0732">Signal</keyword>
<reference evidence="6" key="6">
    <citation type="submission" date="2020-05" db="EMBL/GenBank/DDBJ databases">
        <title>Complete genome sequence of Bradyrhizobium diazoefficiens XF5 isolated from soybean nodule.</title>
        <authorList>
            <person name="Noda R."/>
            <person name="Kakizaki K."/>
            <person name="Minamisawa K."/>
        </authorList>
    </citation>
    <scope>NUCLEOTIDE SEQUENCE</scope>
    <source>
        <strain evidence="6">XF5</strain>
    </source>
</reference>
<reference evidence="5" key="5">
    <citation type="submission" date="2020-05" db="EMBL/GenBank/DDBJ databases">
        <title>Complete genome sequence of Bradyrhizobium diazoefficiens XF4 isolated from soybean nodule.</title>
        <authorList>
            <person name="Noda R."/>
            <person name="Kakizaki K."/>
            <person name="Minamisawa K."/>
        </authorList>
    </citation>
    <scope>NUCLEOTIDE SEQUENCE</scope>
    <source>
        <strain evidence="5">XF4</strain>
    </source>
</reference>
<name>A0A809WZK4_9BRAD</name>
<reference evidence="4" key="4">
    <citation type="submission" date="2020-05" db="EMBL/GenBank/DDBJ databases">
        <title>Complete genome sequence of Bradyrhizobium diazoefficiens XF3 isolated from soybean nodule.</title>
        <authorList>
            <person name="Noda R."/>
            <person name="Kakizaki K."/>
            <person name="Minamisawa K."/>
        </authorList>
    </citation>
    <scope>NUCLEOTIDE SEQUENCE</scope>
    <source>
        <strain evidence="4">XF3</strain>
    </source>
</reference>
<dbReference type="EMBL" id="AP023091">
    <property type="protein sequence ID" value="BCE20229.1"/>
    <property type="molecule type" value="Genomic_DNA"/>
</dbReference>
<dbReference type="EMBL" id="AP023093">
    <property type="protein sequence ID" value="BCE37795.1"/>
    <property type="molecule type" value="Genomic_DNA"/>
</dbReference>
<dbReference type="EMBL" id="AP023098">
    <property type="protein sequence ID" value="BCE81392.1"/>
    <property type="molecule type" value="Genomic_DNA"/>
</dbReference>
<evidence type="ECO:0000313" key="4">
    <source>
        <dbReference type="EMBL" id="BCE37795.1"/>
    </source>
</evidence>
<evidence type="ECO:0000256" key="1">
    <source>
        <dbReference type="SAM" id="SignalP"/>
    </source>
</evidence>
<reference evidence="3" key="3">
    <citation type="submission" date="2020-05" db="EMBL/GenBank/DDBJ databases">
        <title>Complete genome sequence of Bradyrhizobium diazoefficiens XF2 isolated from soybean nodule.</title>
        <authorList>
            <person name="Noda R."/>
            <person name="Kakizaki K."/>
            <person name="Minamisawa K."/>
        </authorList>
    </citation>
    <scope>NUCLEOTIDE SEQUENCE</scope>
    <source>
        <strain evidence="3">XF2</strain>
    </source>
</reference>
<dbReference type="AlphaFoldDB" id="A0A809WZK4"/>
<evidence type="ECO:0000313" key="8">
    <source>
        <dbReference type="EMBL" id="BCE72660.1"/>
    </source>
</evidence>
<reference evidence="7" key="7">
    <citation type="submission" date="2020-05" db="EMBL/GenBank/DDBJ databases">
        <title>Complete genome sequence of Bradyrhizobium diazoefficiens XF6 isolated from soybean nodule.</title>
        <authorList>
            <person name="Noda R."/>
            <person name="Kakizaki K."/>
            <person name="Minamisawa K."/>
        </authorList>
    </citation>
    <scope>NUCLEOTIDE SEQUENCE</scope>
    <source>
        <strain evidence="7">XF6</strain>
    </source>
</reference>
<dbReference type="EMBL" id="AP023096">
    <property type="protein sequence ID" value="BCE64075.1"/>
    <property type="molecule type" value="Genomic_DNA"/>
</dbReference>
<feature type="signal peptide" evidence="1">
    <location>
        <begin position="1"/>
        <end position="20"/>
    </location>
</feature>
<dbReference type="EMBL" id="AP023094">
    <property type="protein sequence ID" value="BCE46480.1"/>
    <property type="molecule type" value="Genomic_DNA"/>
</dbReference>
<dbReference type="EMBL" id="AP023095">
    <property type="protein sequence ID" value="BCE55340.1"/>
    <property type="molecule type" value="Genomic_DNA"/>
</dbReference>
<reference evidence="2" key="1">
    <citation type="submission" date="2020-05" db="EMBL/GenBank/DDBJ databases">
        <title>Complete genome sequence of Bradyrhizobium diazoefficiens XF1 isolated from soybean nodule.</title>
        <authorList>
            <person name="Noda R."/>
            <person name="Kakizaki K."/>
            <person name="Minamisawa K."/>
        </authorList>
    </citation>
    <scope>NUCLEOTIDE SEQUENCE</scope>
    <source>
        <strain evidence="2">XF1</strain>
    </source>
</reference>
<gene>
    <name evidence="10" type="ORF">XF10B_28010</name>
    <name evidence="2" type="ORF">XF1B_29100</name>
    <name evidence="3" type="ORF">XF2B_28200</name>
    <name evidence="4" type="ORF">XF3B_28260</name>
    <name evidence="5" type="ORF">XF4B_28290</name>
    <name evidence="6" type="ORF">XF5B_28520</name>
    <name evidence="7" type="ORF">XF6B_28740</name>
    <name evidence="8" type="ORF">XF8B_27710</name>
    <name evidence="9" type="ORF">XF9B_28130</name>
</gene>
<evidence type="ECO:0000313" key="10">
    <source>
        <dbReference type="EMBL" id="BCE90003.1"/>
    </source>
</evidence>
<sequence length="79" mass="8413">MKKTCLLTVLCGLEVVLVTAALAKAPHAKIAAAADVRRPAPPAVSCGNGFICRQDLFDRNNRSNLRSDWPGPPAQPGQF</sequence>
<proteinExistence type="predicted"/>
<reference evidence="9" key="9">
    <citation type="submission" date="2020-05" db="EMBL/GenBank/DDBJ databases">
        <title>Complete genome sequence of Bradyrhizobium diazoefficiens XF9 isolated from soybean nodule.</title>
        <authorList>
            <person name="Noda R."/>
            <person name="Kakizaki K."/>
            <person name="Minamisawa K."/>
        </authorList>
    </citation>
    <scope>NUCLEOTIDE SEQUENCE</scope>
    <source>
        <strain evidence="9">XF9</strain>
    </source>
</reference>
<feature type="chain" id="PRO_5036220460" evidence="1">
    <location>
        <begin position="21"/>
        <end position="79"/>
    </location>
</feature>
<accession>A0A809WZK4</accession>